<dbReference type="InterPro" id="IPR017441">
    <property type="entry name" value="Protein_kinase_ATP_BS"/>
</dbReference>
<dbReference type="InterPro" id="IPR008271">
    <property type="entry name" value="Ser/Thr_kinase_AS"/>
</dbReference>
<dbReference type="InterPro" id="IPR011009">
    <property type="entry name" value="Kinase-like_dom_sf"/>
</dbReference>
<proteinExistence type="inferred from homology"/>
<gene>
    <name evidence="14" type="primary">LOC106807299</name>
</gene>
<evidence type="ECO:0000259" key="12">
    <source>
        <dbReference type="PROSITE" id="PS50011"/>
    </source>
</evidence>
<dbReference type="Gene3D" id="1.10.510.10">
    <property type="entry name" value="Transferase(Phosphotransferase) domain 1"/>
    <property type="match status" value="1"/>
</dbReference>
<dbReference type="PROSITE" id="PS00107">
    <property type="entry name" value="PROTEIN_KINASE_ATP"/>
    <property type="match status" value="1"/>
</dbReference>
<dbReference type="InterPro" id="IPR000719">
    <property type="entry name" value="Prot_kinase_dom"/>
</dbReference>
<dbReference type="PROSITE" id="PS00108">
    <property type="entry name" value="PROTEIN_KINASE_ST"/>
    <property type="match status" value="1"/>
</dbReference>
<comment type="similarity">
    <text evidence="1">Belongs to the protein kinase superfamily. NEK Ser/Thr protein kinase family. NIMA subfamily.</text>
</comment>
<evidence type="ECO:0000256" key="3">
    <source>
        <dbReference type="ARBA" id="ARBA00022527"/>
    </source>
</evidence>
<evidence type="ECO:0000313" key="14">
    <source>
        <dbReference type="RefSeq" id="XP_014665091.1"/>
    </source>
</evidence>
<dbReference type="GeneID" id="106807299"/>
<evidence type="ECO:0000256" key="7">
    <source>
        <dbReference type="ARBA" id="ARBA00022840"/>
    </source>
</evidence>
<dbReference type="SMART" id="SM00220">
    <property type="entry name" value="S_TKc"/>
    <property type="match status" value="1"/>
</dbReference>
<evidence type="ECO:0000256" key="5">
    <source>
        <dbReference type="ARBA" id="ARBA00022741"/>
    </source>
</evidence>
<name>A0ABM1DYS0_PRICU</name>
<evidence type="ECO:0000256" key="4">
    <source>
        <dbReference type="ARBA" id="ARBA00022679"/>
    </source>
</evidence>
<dbReference type="Pfam" id="PF00069">
    <property type="entry name" value="Pkinase"/>
    <property type="match status" value="1"/>
</dbReference>
<feature type="compositionally biased region" description="Low complexity" evidence="11">
    <location>
        <begin position="296"/>
        <end position="307"/>
    </location>
</feature>
<dbReference type="RefSeq" id="XP_014665091.1">
    <property type="nucleotide sequence ID" value="XM_014809605.1"/>
</dbReference>
<feature type="region of interest" description="Disordered" evidence="11">
    <location>
        <begin position="292"/>
        <end position="311"/>
    </location>
</feature>
<comment type="catalytic activity">
    <reaction evidence="8">
        <text>L-threonyl-[protein] + ATP = O-phospho-L-threonyl-[protein] + ADP + H(+)</text>
        <dbReference type="Rhea" id="RHEA:46608"/>
        <dbReference type="Rhea" id="RHEA-COMP:11060"/>
        <dbReference type="Rhea" id="RHEA-COMP:11605"/>
        <dbReference type="ChEBI" id="CHEBI:15378"/>
        <dbReference type="ChEBI" id="CHEBI:30013"/>
        <dbReference type="ChEBI" id="CHEBI:30616"/>
        <dbReference type="ChEBI" id="CHEBI:61977"/>
        <dbReference type="ChEBI" id="CHEBI:456216"/>
        <dbReference type="EC" id="2.7.11.1"/>
    </reaction>
</comment>
<feature type="binding site" evidence="10">
    <location>
        <position position="33"/>
    </location>
    <ligand>
        <name>ATP</name>
        <dbReference type="ChEBI" id="CHEBI:30616"/>
    </ligand>
</feature>
<evidence type="ECO:0000313" key="13">
    <source>
        <dbReference type="Proteomes" id="UP000695022"/>
    </source>
</evidence>
<evidence type="ECO:0000256" key="11">
    <source>
        <dbReference type="SAM" id="MobiDB-lite"/>
    </source>
</evidence>
<keyword evidence="6" id="KW-0418">Kinase</keyword>
<dbReference type="PANTHER" id="PTHR44899">
    <property type="entry name" value="CAMK FAMILY PROTEIN KINASE"/>
    <property type="match status" value="1"/>
</dbReference>
<evidence type="ECO:0000256" key="9">
    <source>
        <dbReference type="ARBA" id="ARBA00048679"/>
    </source>
</evidence>
<evidence type="ECO:0000256" key="8">
    <source>
        <dbReference type="ARBA" id="ARBA00047899"/>
    </source>
</evidence>
<dbReference type="EC" id="2.7.11.1" evidence="2"/>
<keyword evidence="7 10" id="KW-0067">ATP-binding</keyword>
<dbReference type="PANTHER" id="PTHR44899:SF3">
    <property type="entry name" value="SERINE_THREONINE-PROTEIN KINASE NEK1"/>
    <property type="match status" value="1"/>
</dbReference>
<protein>
    <recommendedName>
        <fullName evidence="2">non-specific serine/threonine protein kinase</fullName>
        <ecNumber evidence="2">2.7.11.1</ecNumber>
    </recommendedName>
</protein>
<feature type="domain" description="Protein kinase" evidence="12">
    <location>
        <begin position="4"/>
        <end position="258"/>
    </location>
</feature>
<dbReference type="InterPro" id="IPR051131">
    <property type="entry name" value="NEK_Ser/Thr_kinase_NIMA"/>
</dbReference>
<reference evidence="14" key="1">
    <citation type="submission" date="2025-08" db="UniProtKB">
        <authorList>
            <consortium name="RefSeq"/>
        </authorList>
    </citation>
    <scope>IDENTIFICATION</scope>
</reference>
<sequence>MEKYTRIKKIGEGSFGTAYLVRANDDGNLYVIKEINMCKMTPKEREEARKEVAVLSRMKHPNIVSYRESFEESGQLYIVMDYCDGGDLYSKINLQHGILFTEDQILDWFAQICLAIKHVHDRKILHRDLKSQNIFLNKSVIVQLGDFGIARVLNSTTDFAKTCIGTPYYLSPEICENRPYNHKSDIWSLGCVLYELATLRHAFEAGNMKNLVLKIVRGSYPPVSNRYTYDLRMLIAQLFKRNPRDRPSINAILKKQFVFKRVIKFLSHEQLEAEFSGVTLPASRMDRPLALKPPKAARVSSARSSSSQISDPAMKYGVSIATKKSRNPRGSIGERRKVEEQKMKEMDLVNRRQEMINKEQQRRVKSKMQMAPMQRARDEGWRVILQPTPLQPSPTPSGGNVECDEGAQGNYQQYHSYLSELQANVGRRAQGHAGPARSAAREPQPVIPTMTGGRAAERAQLVEDFLSRKRQAAANKARHALEQGRAPPSGGAAAWPVRDPAAGCVAEVGVGFHQAVRNRQEEVGTESHYVVPADRL</sequence>
<keyword evidence="3" id="KW-0723">Serine/threonine-protein kinase</keyword>
<evidence type="ECO:0000256" key="1">
    <source>
        <dbReference type="ARBA" id="ARBA00010886"/>
    </source>
</evidence>
<dbReference type="Proteomes" id="UP000695022">
    <property type="component" value="Unplaced"/>
</dbReference>
<evidence type="ECO:0000256" key="6">
    <source>
        <dbReference type="ARBA" id="ARBA00022777"/>
    </source>
</evidence>
<dbReference type="PROSITE" id="PS50011">
    <property type="entry name" value="PROTEIN_KINASE_DOM"/>
    <property type="match status" value="1"/>
</dbReference>
<keyword evidence="13" id="KW-1185">Reference proteome</keyword>
<keyword evidence="5 10" id="KW-0547">Nucleotide-binding</keyword>
<organism evidence="13 14">
    <name type="scientific">Priapulus caudatus</name>
    <name type="common">Priapulid worm</name>
    <dbReference type="NCBI Taxonomy" id="37621"/>
    <lineage>
        <taxon>Eukaryota</taxon>
        <taxon>Metazoa</taxon>
        <taxon>Ecdysozoa</taxon>
        <taxon>Scalidophora</taxon>
        <taxon>Priapulida</taxon>
        <taxon>Priapulimorpha</taxon>
        <taxon>Priapulimorphida</taxon>
        <taxon>Priapulidae</taxon>
        <taxon>Priapulus</taxon>
    </lineage>
</organism>
<evidence type="ECO:0000256" key="10">
    <source>
        <dbReference type="PROSITE-ProRule" id="PRU10141"/>
    </source>
</evidence>
<comment type="catalytic activity">
    <reaction evidence="9">
        <text>L-seryl-[protein] + ATP = O-phospho-L-seryl-[protein] + ADP + H(+)</text>
        <dbReference type="Rhea" id="RHEA:17989"/>
        <dbReference type="Rhea" id="RHEA-COMP:9863"/>
        <dbReference type="Rhea" id="RHEA-COMP:11604"/>
        <dbReference type="ChEBI" id="CHEBI:15378"/>
        <dbReference type="ChEBI" id="CHEBI:29999"/>
        <dbReference type="ChEBI" id="CHEBI:30616"/>
        <dbReference type="ChEBI" id="CHEBI:83421"/>
        <dbReference type="ChEBI" id="CHEBI:456216"/>
        <dbReference type="EC" id="2.7.11.1"/>
    </reaction>
</comment>
<dbReference type="Gene3D" id="3.30.200.20">
    <property type="entry name" value="Phosphorylase Kinase, domain 1"/>
    <property type="match status" value="1"/>
</dbReference>
<accession>A0ABM1DYS0</accession>
<keyword evidence="4" id="KW-0808">Transferase</keyword>
<evidence type="ECO:0000256" key="2">
    <source>
        <dbReference type="ARBA" id="ARBA00012513"/>
    </source>
</evidence>
<dbReference type="SUPFAM" id="SSF56112">
    <property type="entry name" value="Protein kinase-like (PK-like)"/>
    <property type="match status" value="1"/>
</dbReference>